<evidence type="ECO:0000256" key="1">
    <source>
        <dbReference type="SAM" id="SignalP"/>
    </source>
</evidence>
<feature type="signal peptide" evidence="1">
    <location>
        <begin position="1"/>
        <end position="20"/>
    </location>
</feature>
<protein>
    <submittedName>
        <fullName evidence="2">Uncharacterized protein</fullName>
    </submittedName>
</protein>
<sequence length="81" mass="8833">MKFIYLLSALALTFSFGCNNQPAEEQTKIVEKETVKVVEVEKPAPTPATKVVVEQEKGTSIELGPEGGSLKTKKVDIKINN</sequence>
<organism evidence="2 3">
    <name type="scientific">Pontibacter amylolyticus</name>
    <dbReference type="NCBI Taxonomy" id="1424080"/>
    <lineage>
        <taxon>Bacteria</taxon>
        <taxon>Pseudomonadati</taxon>
        <taxon>Bacteroidota</taxon>
        <taxon>Cytophagia</taxon>
        <taxon>Cytophagales</taxon>
        <taxon>Hymenobacteraceae</taxon>
        <taxon>Pontibacter</taxon>
    </lineage>
</organism>
<name>A0ABQ1WDN5_9BACT</name>
<feature type="chain" id="PRO_5046770035" evidence="1">
    <location>
        <begin position="21"/>
        <end position="81"/>
    </location>
</feature>
<keyword evidence="3" id="KW-1185">Reference proteome</keyword>
<dbReference type="EMBL" id="BMFP01000007">
    <property type="protein sequence ID" value="GGG26256.1"/>
    <property type="molecule type" value="Genomic_DNA"/>
</dbReference>
<gene>
    <name evidence="2" type="ORF">GCM10011323_32360</name>
</gene>
<accession>A0ABQ1WDN5</accession>
<keyword evidence="1" id="KW-0732">Signal</keyword>
<dbReference type="PROSITE" id="PS51257">
    <property type="entry name" value="PROKAR_LIPOPROTEIN"/>
    <property type="match status" value="1"/>
</dbReference>
<reference evidence="3" key="1">
    <citation type="journal article" date="2019" name="Int. J. Syst. Evol. Microbiol.">
        <title>The Global Catalogue of Microorganisms (GCM) 10K type strain sequencing project: providing services to taxonomists for standard genome sequencing and annotation.</title>
        <authorList>
            <consortium name="The Broad Institute Genomics Platform"/>
            <consortium name="The Broad Institute Genome Sequencing Center for Infectious Disease"/>
            <person name="Wu L."/>
            <person name="Ma J."/>
        </authorList>
    </citation>
    <scope>NUCLEOTIDE SEQUENCE [LARGE SCALE GENOMIC DNA]</scope>
    <source>
        <strain evidence="3">CGMCC 1.12749</strain>
    </source>
</reference>
<evidence type="ECO:0000313" key="3">
    <source>
        <dbReference type="Proteomes" id="UP000634043"/>
    </source>
</evidence>
<evidence type="ECO:0000313" key="2">
    <source>
        <dbReference type="EMBL" id="GGG26256.1"/>
    </source>
</evidence>
<dbReference type="RefSeq" id="WP_188502586.1">
    <property type="nucleotide sequence ID" value="NZ_BMFP01000007.1"/>
</dbReference>
<dbReference type="Proteomes" id="UP000634043">
    <property type="component" value="Unassembled WGS sequence"/>
</dbReference>
<proteinExistence type="predicted"/>
<comment type="caution">
    <text evidence="2">The sequence shown here is derived from an EMBL/GenBank/DDBJ whole genome shotgun (WGS) entry which is preliminary data.</text>
</comment>